<dbReference type="AlphaFoldDB" id="A0A919SM82"/>
<dbReference type="InterPro" id="IPR029062">
    <property type="entry name" value="Class_I_gatase-like"/>
</dbReference>
<feature type="signal peptide" evidence="1">
    <location>
        <begin position="1"/>
        <end position="26"/>
    </location>
</feature>
<gene>
    <name evidence="3" type="ORF">Aau02nite_58740</name>
</gene>
<dbReference type="RefSeq" id="WP_212991786.1">
    <property type="nucleotide sequence ID" value="NZ_BAABEA010000006.1"/>
</dbReference>
<keyword evidence="1" id="KW-0732">Signal</keyword>
<evidence type="ECO:0000313" key="4">
    <source>
        <dbReference type="Proteomes" id="UP000681340"/>
    </source>
</evidence>
<keyword evidence="4" id="KW-1185">Reference proteome</keyword>
<dbReference type="Pfam" id="PF06283">
    <property type="entry name" value="ThuA"/>
    <property type="match status" value="1"/>
</dbReference>
<proteinExistence type="predicted"/>
<feature type="domain" description="ThuA-like" evidence="2">
    <location>
        <begin position="42"/>
        <end position="264"/>
    </location>
</feature>
<reference evidence="3" key="1">
    <citation type="submission" date="2021-03" db="EMBL/GenBank/DDBJ databases">
        <title>Whole genome shotgun sequence of Actinoplanes auranticolor NBRC 12245.</title>
        <authorList>
            <person name="Komaki H."/>
            <person name="Tamura T."/>
        </authorList>
    </citation>
    <scope>NUCLEOTIDE SEQUENCE</scope>
    <source>
        <strain evidence="3">NBRC 12245</strain>
    </source>
</reference>
<dbReference type="Gene3D" id="3.40.50.880">
    <property type="match status" value="1"/>
</dbReference>
<dbReference type="PANTHER" id="PTHR40469:SF2">
    <property type="entry name" value="GALACTOSE-BINDING DOMAIN-LIKE SUPERFAMILY PROTEIN"/>
    <property type="match status" value="1"/>
</dbReference>
<organism evidence="3 4">
    <name type="scientific">Actinoplanes auranticolor</name>
    <dbReference type="NCBI Taxonomy" id="47988"/>
    <lineage>
        <taxon>Bacteria</taxon>
        <taxon>Bacillati</taxon>
        <taxon>Actinomycetota</taxon>
        <taxon>Actinomycetes</taxon>
        <taxon>Micromonosporales</taxon>
        <taxon>Micromonosporaceae</taxon>
        <taxon>Actinoplanes</taxon>
    </lineage>
</organism>
<protein>
    <recommendedName>
        <fullName evidence="2">ThuA-like domain-containing protein</fullName>
    </recommendedName>
</protein>
<sequence length="278" mass="30321">MKLVVRFVVAVVLAVGLAGSVGPAAAASSGPGGPGHHPRFSALVFSKTAAFRHDSIPAGVAAIKQLGARHHFRVDATEDAAAFTDANLARYDVVIWLSTTGDVLTDEQQGAFERYIRAGGGYAGIHAASDTEYDWAWYGGLVAAYFRDHPGSVSPQFQVATVKVFGRDTAATRPLPRRWEREEEWYNFRTNPRHTVRVLAEVDERTYDPRGYSVPGGSPGMGRHHPVSWCQPYDGGRAFYTAMGHKAEYFTEPLLLAHLLGGIRMAAGETRFNCGRED</sequence>
<evidence type="ECO:0000259" key="2">
    <source>
        <dbReference type="Pfam" id="PF06283"/>
    </source>
</evidence>
<evidence type="ECO:0000256" key="1">
    <source>
        <dbReference type="SAM" id="SignalP"/>
    </source>
</evidence>
<dbReference type="EMBL" id="BOQL01000048">
    <property type="protein sequence ID" value="GIM74012.1"/>
    <property type="molecule type" value="Genomic_DNA"/>
</dbReference>
<comment type="caution">
    <text evidence="3">The sequence shown here is derived from an EMBL/GenBank/DDBJ whole genome shotgun (WGS) entry which is preliminary data.</text>
</comment>
<evidence type="ECO:0000313" key="3">
    <source>
        <dbReference type="EMBL" id="GIM74012.1"/>
    </source>
</evidence>
<name>A0A919SM82_9ACTN</name>
<dbReference type="Proteomes" id="UP000681340">
    <property type="component" value="Unassembled WGS sequence"/>
</dbReference>
<accession>A0A919SM82</accession>
<feature type="chain" id="PRO_5038093567" description="ThuA-like domain-containing protein" evidence="1">
    <location>
        <begin position="27"/>
        <end position="278"/>
    </location>
</feature>
<dbReference type="PANTHER" id="PTHR40469">
    <property type="entry name" value="SECRETED GLYCOSYL HYDROLASE"/>
    <property type="match status" value="1"/>
</dbReference>
<dbReference type="SUPFAM" id="SSF52317">
    <property type="entry name" value="Class I glutamine amidotransferase-like"/>
    <property type="match status" value="1"/>
</dbReference>
<dbReference type="InterPro" id="IPR029010">
    <property type="entry name" value="ThuA-like"/>
</dbReference>